<feature type="compositionally biased region" description="Polar residues" evidence="1">
    <location>
        <begin position="150"/>
        <end position="163"/>
    </location>
</feature>
<evidence type="ECO:0000313" key="3">
    <source>
        <dbReference type="Proteomes" id="UP000076532"/>
    </source>
</evidence>
<dbReference type="Proteomes" id="UP000076532">
    <property type="component" value="Unassembled WGS sequence"/>
</dbReference>
<feature type="region of interest" description="Disordered" evidence="1">
    <location>
        <begin position="119"/>
        <end position="163"/>
    </location>
</feature>
<gene>
    <name evidence="2" type="ORF">FIBSPDRAFT_881423</name>
</gene>
<evidence type="ECO:0000256" key="1">
    <source>
        <dbReference type="SAM" id="MobiDB-lite"/>
    </source>
</evidence>
<dbReference type="EMBL" id="KV417481">
    <property type="protein sequence ID" value="KZP33938.1"/>
    <property type="molecule type" value="Genomic_DNA"/>
</dbReference>
<protein>
    <submittedName>
        <fullName evidence="2">Uncharacterized protein</fullName>
    </submittedName>
</protein>
<feature type="compositionally biased region" description="Basic residues" evidence="1">
    <location>
        <begin position="127"/>
        <end position="136"/>
    </location>
</feature>
<reference evidence="2 3" key="1">
    <citation type="journal article" date="2016" name="Mol. Biol. Evol.">
        <title>Comparative Genomics of Early-Diverging Mushroom-Forming Fungi Provides Insights into the Origins of Lignocellulose Decay Capabilities.</title>
        <authorList>
            <person name="Nagy L.G."/>
            <person name="Riley R."/>
            <person name="Tritt A."/>
            <person name="Adam C."/>
            <person name="Daum C."/>
            <person name="Floudas D."/>
            <person name="Sun H."/>
            <person name="Yadav J.S."/>
            <person name="Pangilinan J."/>
            <person name="Larsson K.H."/>
            <person name="Matsuura K."/>
            <person name="Barry K."/>
            <person name="Labutti K."/>
            <person name="Kuo R."/>
            <person name="Ohm R.A."/>
            <person name="Bhattacharya S.S."/>
            <person name="Shirouzu T."/>
            <person name="Yoshinaga Y."/>
            <person name="Martin F.M."/>
            <person name="Grigoriev I.V."/>
            <person name="Hibbett D.S."/>
        </authorList>
    </citation>
    <scope>NUCLEOTIDE SEQUENCE [LARGE SCALE GENOMIC DNA]</scope>
    <source>
        <strain evidence="2 3">CBS 109695</strain>
    </source>
</reference>
<proteinExistence type="predicted"/>
<sequence length="332" mass="37260">MSTSSVILIDCPTPKALQPDRVTVSYLKSIAAADPRAICHKQEESPQKYRLLSQFDPEIIEIILKYAKGNEDDCQRTHCRRPVHMTDTLRNFKACAICRAKRALNDNKVPDAVMATKGFMAPARSGPKTKKGRKMRLAPDNGKGKERQPSAKNDSNTSYIPSPWNTSPPFLNENAARCSNVKLQSRDDQEHANMQSHKIFTRNIYNRVMDTYIIGRQIDITEYLVMDTPAEITLADSMAYIIDALKATLCSIWPYAAGIKHGYGYSTINTNIACTRMFGCTYWVPNEGVNEDGQYLHDCEGTVNFVTTHCPQLGENMHQIHVAFVHPGTNQS</sequence>
<evidence type="ECO:0000313" key="2">
    <source>
        <dbReference type="EMBL" id="KZP33938.1"/>
    </source>
</evidence>
<name>A0A166WNH0_9AGAM</name>
<accession>A0A166WNH0</accession>
<keyword evidence="3" id="KW-1185">Reference proteome</keyword>
<organism evidence="2 3">
    <name type="scientific">Athelia psychrophila</name>
    <dbReference type="NCBI Taxonomy" id="1759441"/>
    <lineage>
        <taxon>Eukaryota</taxon>
        <taxon>Fungi</taxon>
        <taxon>Dikarya</taxon>
        <taxon>Basidiomycota</taxon>
        <taxon>Agaricomycotina</taxon>
        <taxon>Agaricomycetes</taxon>
        <taxon>Agaricomycetidae</taxon>
        <taxon>Atheliales</taxon>
        <taxon>Atheliaceae</taxon>
        <taxon>Athelia</taxon>
    </lineage>
</organism>
<dbReference type="AlphaFoldDB" id="A0A166WNH0"/>